<name>A0A0U2MU56_9BACL</name>
<proteinExistence type="predicted"/>
<keyword evidence="2" id="KW-1185">Reference proteome</keyword>
<reference evidence="2" key="1">
    <citation type="submission" date="2015-12" db="EMBL/GenBank/DDBJ databases">
        <title>Complete genome sequences of two moderately thermophilic Paenibacillus species.</title>
        <authorList>
            <person name="Butler R.III."/>
            <person name="Wang J."/>
            <person name="Stark B.C."/>
            <person name="Pombert J.-F."/>
        </authorList>
    </citation>
    <scope>NUCLEOTIDE SEQUENCE [LARGE SCALE GENOMIC DNA]</scope>
    <source>
        <strain evidence="2">32O-Y</strain>
    </source>
</reference>
<reference evidence="1 2" key="2">
    <citation type="journal article" date="2016" name="Genome Announc.">
        <title>Complete Genome Sequences of Two Interactive Moderate Thermophiles, Paenibacillus napthalenovorans 32O-Y and Paenibacillus sp. 32O-W.</title>
        <authorList>
            <person name="Butler R.R.III."/>
            <person name="Wang J."/>
            <person name="Stark B.C."/>
            <person name="Pombert J.F."/>
        </authorList>
    </citation>
    <scope>NUCLEOTIDE SEQUENCE [LARGE SCALE GENOMIC DNA]</scope>
    <source>
        <strain evidence="1 2">32O-Y</strain>
    </source>
</reference>
<dbReference type="AlphaFoldDB" id="A0A0U2MU56"/>
<gene>
    <name evidence="1" type="ORF">IJ22_05080</name>
</gene>
<protein>
    <submittedName>
        <fullName evidence="1">Uncharacterized protein</fullName>
    </submittedName>
</protein>
<evidence type="ECO:0000313" key="1">
    <source>
        <dbReference type="EMBL" id="ALS20895.1"/>
    </source>
</evidence>
<dbReference type="EMBL" id="CP013652">
    <property type="protein sequence ID" value="ALS20895.1"/>
    <property type="molecule type" value="Genomic_DNA"/>
</dbReference>
<sequence length="56" mass="6137">MELIEISRPARPQNGEILFGTPIPPIDKLLLLPLLLAITLSLKSTILLHLRGSVPN</sequence>
<dbReference type="KEGG" id="pnp:IJ22_05080"/>
<dbReference type="Proteomes" id="UP000061660">
    <property type="component" value="Chromosome"/>
</dbReference>
<evidence type="ECO:0000313" key="2">
    <source>
        <dbReference type="Proteomes" id="UP000061660"/>
    </source>
</evidence>
<dbReference type="PATRIC" id="fig|162209.4.peg.534"/>
<organism evidence="1 2">
    <name type="scientific">Paenibacillus naphthalenovorans</name>
    <dbReference type="NCBI Taxonomy" id="162209"/>
    <lineage>
        <taxon>Bacteria</taxon>
        <taxon>Bacillati</taxon>
        <taxon>Bacillota</taxon>
        <taxon>Bacilli</taxon>
        <taxon>Bacillales</taxon>
        <taxon>Paenibacillaceae</taxon>
        <taxon>Paenibacillus</taxon>
    </lineage>
</organism>
<accession>A0A0U2MU56</accession>